<evidence type="ECO:0000259" key="1">
    <source>
        <dbReference type="Pfam" id="PF10091"/>
    </source>
</evidence>
<gene>
    <name evidence="2" type="ORF">BACCELL_02441</name>
</gene>
<feature type="domain" description="Glycoamylase-like" evidence="1">
    <location>
        <begin position="470"/>
        <end position="705"/>
    </location>
</feature>
<sequence length="719" mass="83073">MIRVILLMVILSFGRIIYAHEPEYDHVFFDNSLMSGSYYYSEVEYTSPSFVQNIKKKLPITNDEFFTAKNSLVLNYLSASNGSWDVSVIYPEWRGKDFIKKGDFLDLRILFDAETSLEELPLIAIGSNHKSDYLPLGNYIDRNNKINGWYLMRIPLHNFKNISYNHTKEIKKIFFKQAVADGKNHTVYIDQIELSSRNQNKQISATPDITVKAYERHSNVIWDKAGLENVKYIKIYRSCNGETFEAVGIQDPKVGLYADFSDRPNTTFQYKITCVGYDYKETVPSNIVEVSTHYMTDDELLTMVHEATFRYYWDGAEKISGLALENISGRSNMIATGASGFGIMGIISGVERGFITRQQAVERLKKIVSFLKKAETFHGAYSHFIDGSTGKVEPFFGKKDNGADLVETSFLFQGLLTARQFFDKNTPDEEFIRNVITQLWENIEWDWFKQTKDSRYLYWHWSPDQGWIINHKLIGWNETMITYLLAIASPTHGVDKDLYYSGWASQEPYAREYREGWGETTDGSMYTNGNIYYGVKLDIGVNRGGPLFFTHFSFMGLDPRGLKDKYTTIDYYNTLRNIVRINYRYCLENPNNRRGYGPGCWGISVCENPWGTYGAYEAIENHEDGTMSPAGALGSFPYTPEESMNALRNYYRNYGSFLWGEYGFRDAFNLNENWCSNIYMGLNQGAITVMMENYRTGLIWNLFMKDKDIKQMKTKVFLP</sequence>
<evidence type="ECO:0000313" key="2">
    <source>
        <dbReference type="EMBL" id="EEF89909.1"/>
    </source>
</evidence>
<dbReference type="Proteomes" id="UP000003711">
    <property type="component" value="Unassembled WGS sequence"/>
</dbReference>
<comment type="caution">
    <text evidence="2">The sequence shown here is derived from an EMBL/GenBank/DDBJ whole genome shotgun (WGS) entry which is preliminary data.</text>
</comment>
<dbReference type="Gene3D" id="2.60.120.430">
    <property type="entry name" value="Galactose-binding lectin"/>
    <property type="match status" value="1"/>
</dbReference>
<dbReference type="EMBL" id="ACCH01000176">
    <property type="protein sequence ID" value="EEF89909.1"/>
    <property type="molecule type" value="Genomic_DNA"/>
</dbReference>
<protein>
    <recommendedName>
        <fullName evidence="1">Glycoamylase-like domain-containing protein</fullName>
    </recommendedName>
</protein>
<proteinExistence type="predicted"/>
<accession>E2NDT1</accession>
<dbReference type="AlphaFoldDB" id="E2NDT1"/>
<dbReference type="HOGENOM" id="CLU_023287_1_0_10"/>
<evidence type="ECO:0000313" key="3">
    <source>
        <dbReference type="Proteomes" id="UP000003711"/>
    </source>
</evidence>
<reference evidence="2 3" key="2">
    <citation type="submission" date="2009-01" db="EMBL/GenBank/DDBJ databases">
        <title>Draft genome sequence of Bacteroides cellulosilyticus (DSM 14838).</title>
        <authorList>
            <person name="Sudarsanam P."/>
            <person name="Ley R."/>
            <person name="Guruge J."/>
            <person name="Turnbaugh P.J."/>
            <person name="Mahowald M."/>
            <person name="Liep D."/>
            <person name="Gordon J."/>
        </authorList>
    </citation>
    <scope>NUCLEOTIDE SEQUENCE [LARGE SCALE GENOMIC DNA]</scope>
    <source>
        <strain evidence="2 3">DSM 14838</strain>
    </source>
</reference>
<name>E2NDT1_9BACE</name>
<dbReference type="Pfam" id="PF10091">
    <property type="entry name" value="Glycoamylase"/>
    <property type="match status" value="1"/>
</dbReference>
<organism evidence="2 3">
    <name type="scientific">Bacteroides cellulosilyticus DSM 14838</name>
    <dbReference type="NCBI Taxonomy" id="537012"/>
    <lineage>
        <taxon>Bacteria</taxon>
        <taxon>Pseudomonadati</taxon>
        <taxon>Bacteroidota</taxon>
        <taxon>Bacteroidia</taxon>
        <taxon>Bacteroidales</taxon>
        <taxon>Bacteroidaceae</taxon>
        <taxon>Bacteroides</taxon>
    </lineage>
</organism>
<dbReference type="Gene3D" id="1.50.10.140">
    <property type="match status" value="1"/>
</dbReference>
<reference evidence="2 3" key="1">
    <citation type="submission" date="2008-12" db="EMBL/GenBank/DDBJ databases">
        <authorList>
            <person name="Fulton L."/>
            <person name="Clifton S."/>
            <person name="Fulton B."/>
            <person name="Xu J."/>
            <person name="Minx P."/>
            <person name="Pepin K.H."/>
            <person name="Johnson M."/>
            <person name="Bhonagiri V."/>
            <person name="Nash W.E."/>
            <person name="Mardis E.R."/>
            <person name="Wilson R.K."/>
        </authorList>
    </citation>
    <scope>NUCLEOTIDE SEQUENCE [LARGE SCALE GENOMIC DNA]</scope>
    <source>
        <strain evidence="2 3">DSM 14838</strain>
    </source>
</reference>
<dbReference type="InterPro" id="IPR019282">
    <property type="entry name" value="Glycoamylase-like_cons_dom"/>
</dbReference>
<dbReference type="RefSeq" id="WP_007211813.1">
    <property type="nucleotide sequence ID" value="NZ_EQ973490.1"/>
</dbReference>